<reference evidence="7 8" key="1">
    <citation type="submission" date="2020-03" db="EMBL/GenBank/DDBJ databases">
        <title>Soil Listeria distribution.</title>
        <authorList>
            <person name="Liao J."/>
            <person name="Wiedmann M."/>
        </authorList>
    </citation>
    <scope>NUCLEOTIDE SEQUENCE [LARGE SCALE GENOMIC DNA]</scope>
    <source>
        <strain evidence="6 8">FSL L7-1515</strain>
        <strain evidence="5 7">FSL L7-1554</strain>
    </source>
</reference>
<dbReference type="Pfam" id="PF00455">
    <property type="entry name" value="DeoRC"/>
    <property type="match status" value="1"/>
</dbReference>
<name>A0A7X0X8Z7_9LIST</name>
<sequence length="252" mass="28389">MLAKERLLYILKRLHDQPSISVTDLCKELGVSKSTIQRDLKVLEQDGKVDRARGGAIQKNFDETMSDFTEVPVLDKLGVNIKEKQAVCREAAQMINDGDLIFLDSGTTPVQLLPYLQNKRIKVVTNSFFLLSRMSIPNGSIYMLGGAYNPKYETCYGPSTIEQIKEFRFDKVFIGANGVDLDLGEVYASEFEVGALKKAVMERGKHSYLLVDHSKFSLTGISTFGYLDQFEKIFVDEFPADKKNHKNIVISK</sequence>
<keyword evidence="8" id="KW-1185">Reference proteome</keyword>
<dbReference type="RefSeq" id="WP_185346924.1">
    <property type="nucleotide sequence ID" value="NZ_JAASTU010000014.1"/>
</dbReference>
<dbReference type="EMBL" id="JAASUB010000002">
    <property type="protein sequence ID" value="MBC1508557.1"/>
    <property type="molecule type" value="Genomic_DNA"/>
</dbReference>
<dbReference type="PANTHER" id="PTHR30363:SF44">
    <property type="entry name" value="AGA OPERON TRANSCRIPTIONAL REPRESSOR-RELATED"/>
    <property type="match status" value="1"/>
</dbReference>
<gene>
    <name evidence="5" type="ORF">HCJ38_12595</name>
    <name evidence="6" type="ORF">HCJ59_01340</name>
</gene>
<evidence type="ECO:0000313" key="7">
    <source>
        <dbReference type="Proteomes" id="UP000561617"/>
    </source>
</evidence>
<dbReference type="SMART" id="SM01134">
    <property type="entry name" value="DeoRC"/>
    <property type="match status" value="1"/>
</dbReference>
<dbReference type="InterPro" id="IPR014036">
    <property type="entry name" value="DeoR-like_C"/>
</dbReference>
<dbReference type="Gene3D" id="3.40.50.1360">
    <property type="match status" value="1"/>
</dbReference>
<evidence type="ECO:0000313" key="5">
    <source>
        <dbReference type="EMBL" id="MBC1489831.1"/>
    </source>
</evidence>
<dbReference type="InterPro" id="IPR050313">
    <property type="entry name" value="Carb_Metab_HTH_regulators"/>
</dbReference>
<dbReference type="GO" id="GO:0003677">
    <property type="term" value="F:DNA binding"/>
    <property type="evidence" value="ECO:0007669"/>
    <property type="project" value="UniProtKB-KW"/>
</dbReference>
<dbReference type="Proteomes" id="UP000561617">
    <property type="component" value="Unassembled WGS sequence"/>
</dbReference>
<protein>
    <submittedName>
        <fullName evidence="5">DeoR/GlpR transcriptional regulator</fullName>
    </submittedName>
</protein>
<evidence type="ECO:0000313" key="6">
    <source>
        <dbReference type="EMBL" id="MBC1508557.1"/>
    </source>
</evidence>
<dbReference type="PANTHER" id="PTHR30363">
    <property type="entry name" value="HTH-TYPE TRANSCRIPTIONAL REGULATOR SRLR-RELATED"/>
    <property type="match status" value="1"/>
</dbReference>
<keyword evidence="2" id="KW-0238">DNA-binding</keyword>
<organism evidence="5 7">
    <name type="scientific">Listeria immobilis</name>
    <dbReference type="NCBI Taxonomy" id="2713502"/>
    <lineage>
        <taxon>Bacteria</taxon>
        <taxon>Bacillati</taxon>
        <taxon>Bacillota</taxon>
        <taxon>Bacilli</taxon>
        <taxon>Bacillales</taxon>
        <taxon>Listeriaceae</taxon>
        <taxon>Listeria</taxon>
    </lineage>
</organism>
<dbReference type="InterPro" id="IPR036390">
    <property type="entry name" value="WH_DNA-bd_sf"/>
</dbReference>
<evidence type="ECO:0000313" key="8">
    <source>
        <dbReference type="Proteomes" id="UP000587800"/>
    </source>
</evidence>
<dbReference type="InterPro" id="IPR011991">
    <property type="entry name" value="ArsR-like_HTH"/>
</dbReference>
<proteinExistence type="predicted"/>
<keyword evidence="1" id="KW-0805">Transcription regulation</keyword>
<dbReference type="Proteomes" id="UP000587800">
    <property type="component" value="Unassembled WGS sequence"/>
</dbReference>
<dbReference type="InterPro" id="IPR036388">
    <property type="entry name" value="WH-like_DNA-bd_sf"/>
</dbReference>
<evidence type="ECO:0000256" key="1">
    <source>
        <dbReference type="ARBA" id="ARBA00023015"/>
    </source>
</evidence>
<dbReference type="GO" id="GO:0003700">
    <property type="term" value="F:DNA-binding transcription factor activity"/>
    <property type="evidence" value="ECO:0007669"/>
    <property type="project" value="InterPro"/>
</dbReference>
<dbReference type="InterPro" id="IPR001034">
    <property type="entry name" value="DeoR_HTH"/>
</dbReference>
<dbReference type="PROSITE" id="PS51000">
    <property type="entry name" value="HTH_DEOR_2"/>
    <property type="match status" value="1"/>
</dbReference>
<dbReference type="SUPFAM" id="SSF46785">
    <property type="entry name" value="Winged helix' DNA-binding domain"/>
    <property type="match status" value="1"/>
</dbReference>
<dbReference type="EMBL" id="JAASTW010000018">
    <property type="protein sequence ID" value="MBC1489831.1"/>
    <property type="molecule type" value="Genomic_DNA"/>
</dbReference>
<dbReference type="SMART" id="SM00420">
    <property type="entry name" value="HTH_DEOR"/>
    <property type="match status" value="1"/>
</dbReference>
<dbReference type="Pfam" id="PF08220">
    <property type="entry name" value="HTH_DeoR"/>
    <property type="match status" value="1"/>
</dbReference>
<dbReference type="Gene3D" id="1.10.10.10">
    <property type="entry name" value="Winged helix-like DNA-binding domain superfamily/Winged helix DNA-binding domain"/>
    <property type="match status" value="1"/>
</dbReference>
<accession>A0A7X0X8Z7</accession>
<dbReference type="InterPro" id="IPR037171">
    <property type="entry name" value="NagB/RpiA_transferase-like"/>
</dbReference>
<evidence type="ECO:0000256" key="3">
    <source>
        <dbReference type="ARBA" id="ARBA00023163"/>
    </source>
</evidence>
<dbReference type="CDD" id="cd00090">
    <property type="entry name" value="HTH_ARSR"/>
    <property type="match status" value="1"/>
</dbReference>
<dbReference type="AlphaFoldDB" id="A0A7X0X8Z7"/>
<dbReference type="SUPFAM" id="SSF100950">
    <property type="entry name" value="NagB/RpiA/CoA transferase-like"/>
    <property type="match status" value="1"/>
</dbReference>
<keyword evidence="3" id="KW-0804">Transcription</keyword>
<comment type="caution">
    <text evidence="5">The sequence shown here is derived from an EMBL/GenBank/DDBJ whole genome shotgun (WGS) entry which is preliminary data.</text>
</comment>
<evidence type="ECO:0000259" key="4">
    <source>
        <dbReference type="PROSITE" id="PS51000"/>
    </source>
</evidence>
<evidence type="ECO:0000256" key="2">
    <source>
        <dbReference type="ARBA" id="ARBA00023125"/>
    </source>
</evidence>
<feature type="domain" description="HTH deoR-type" evidence="4">
    <location>
        <begin position="3"/>
        <end position="58"/>
    </location>
</feature>
<dbReference type="PRINTS" id="PR00037">
    <property type="entry name" value="HTHLACR"/>
</dbReference>